<evidence type="ECO:0000313" key="2">
    <source>
        <dbReference type="Proteomes" id="UP000250078"/>
    </source>
</evidence>
<protein>
    <submittedName>
        <fullName evidence="1">Uncharacterized protein</fullName>
    </submittedName>
</protein>
<gene>
    <name evidence="1" type="ORF">K441DRAFT_670878</name>
</gene>
<sequence length="394" mass="44633">MLDDVSAIDITRLFGLGLMRQAHANGHKEELLTLLCQTRLSVTSDPRDKIYCLLGLACDSGATDLDTRPDYGLDIRPDYNLDFESIYRDLTVKIIQVYSHLDVLCVPKHMESSGLPSWVPDWRAMSAAGMVSLTGREQNSDRVCKYRAAGDSKASVKFAGSRAILGLSGFSVDQIVECGGVETPEESSHETSAVRWIFKAFAIGLNVRLQYINWKYVAGVYNREKYITGEDKIDAFWQTLTAGYYFGPVRAFDEERALYKKWDSYLLTFGSLRHWLPRGIFVALIFLKLCLQGFRTFFALTVFLPLYSTGPGPFTNMMPCVLYRRVVRTFKGYMALAPASTREGDYVVLFEGGRLPLVVRKNEEYWTILGDCYVHGIMDGEAFNKDKCDIMWIE</sequence>
<accession>A0ACC8EMP5</accession>
<keyword evidence="2" id="KW-1185">Reference proteome</keyword>
<reference evidence="1 2" key="1">
    <citation type="journal article" date="2016" name="Nat. Commun.">
        <title>Ectomycorrhizal ecology is imprinted in the genome of the dominant symbiotic fungus Cenococcum geophilum.</title>
        <authorList>
            <consortium name="DOE Joint Genome Institute"/>
            <person name="Peter M."/>
            <person name="Kohler A."/>
            <person name="Ohm R.A."/>
            <person name="Kuo A."/>
            <person name="Krutzmann J."/>
            <person name="Morin E."/>
            <person name="Arend M."/>
            <person name="Barry K.W."/>
            <person name="Binder M."/>
            <person name="Choi C."/>
            <person name="Clum A."/>
            <person name="Copeland A."/>
            <person name="Grisel N."/>
            <person name="Haridas S."/>
            <person name="Kipfer T."/>
            <person name="LaButti K."/>
            <person name="Lindquist E."/>
            <person name="Lipzen A."/>
            <person name="Maire R."/>
            <person name="Meier B."/>
            <person name="Mihaltcheva S."/>
            <person name="Molinier V."/>
            <person name="Murat C."/>
            <person name="Poggeler S."/>
            <person name="Quandt C.A."/>
            <person name="Sperisen C."/>
            <person name="Tritt A."/>
            <person name="Tisserant E."/>
            <person name="Crous P.W."/>
            <person name="Henrissat B."/>
            <person name="Nehls U."/>
            <person name="Egli S."/>
            <person name="Spatafora J.W."/>
            <person name="Grigoriev I.V."/>
            <person name="Martin F.M."/>
        </authorList>
    </citation>
    <scope>NUCLEOTIDE SEQUENCE [LARGE SCALE GENOMIC DNA]</scope>
    <source>
        <strain evidence="1 2">1.58</strain>
    </source>
</reference>
<evidence type="ECO:0000313" key="1">
    <source>
        <dbReference type="EMBL" id="OCK87445.1"/>
    </source>
</evidence>
<dbReference type="EMBL" id="KV748261">
    <property type="protein sequence ID" value="OCK87445.1"/>
    <property type="molecule type" value="Genomic_DNA"/>
</dbReference>
<proteinExistence type="predicted"/>
<dbReference type="Proteomes" id="UP000250078">
    <property type="component" value="Unassembled WGS sequence"/>
</dbReference>
<organism evidence="1 2">
    <name type="scientific">Cenococcum geophilum 1.58</name>
    <dbReference type="NCBI Taxonomy" id="794803"/>
    <lineage>
        <taxon>Eukaryota</taxon>
        <taxon>Fungi</taxon>
        <taxon>Dikarya</taxon>
        <taxon>Ascomycota</taxon>
        <taxon>Pezizomycotina</taxon>
        <taxon>Dothideomycetes</taxon>
        <taxon>Pleosporomycetidae</taxon>
        <taxon>Gloniales</taxon>
        <taxon>Gloniaceae</taxon>
        <taxon>Cenococcum</taxon>
    </lineage>
</organism>
<name>A0ACC8EMP5_9PEZI</name>